<proteinExistence type="predicted"/>
<evidence type="ECO:0000313" key="4">
    <source>
        <dbReference type="Proteomes" id="UP000002033"/>
    </source>
</evidence>
<feature type="chain" id="PRO_5003116153" description="DUF374 domain-containing protein" evidence="1">
    <location>
        <begin position="19"/>
        <end position="238"/>
    </location>
</feature>
<dbReference type="STRING" id="582899.Hden_2282"/>
<dbReference type="RefSeq" id="WP_013216239.1">
    <property type="nucleotide sequence ID" value="NC_014313.1"/>
</dbReference>
<protein>
    <recommendedName>
        <fullName evidence="2">DUF374 domain-containing protein</fullName>
    </recommendedName>
</protein>
<dbReference type="InterPro" id="IPR007172">
    <property type="entry name" value="DUF374"/>
</dbReference>
<evidence type="ECO:0000313" key="3">
    <source>
        <dbReference type="EMBL" id="ADJ24080.1"/>
    </source>
</evidence>
<accession>D8JR95</accession>
<reference evidence="4" key="1">
    <citation type="journal article" date="2011" name="J. Bacteriol.">
        <title>Genome sequences of eight morphologically diverse alphaproteobacteria.</title>
        <authorList>
            <consortium name="US DOE Joint Genome Institute"/>
            <person name="Brown P.J."/>
            <person name="Kysela D.T."/>
            <person name="Buechlein A."/>
            <person name="Hemmerich C."/>
            <person name="Brun Y.V."/>
        </authorList>
    </citation>
    <scope>NUCLEOTIDE SEQUENCE [LARGE SCALE GENOMIC DNA]</scope>
    <source>
        <strain evidence="4">ATCC 51888 / DSM 1869 / NCIB 11706 / TK 0415</strain>
    </source>
</reference>
<sequence length="238" mass="25393" precursor="true">MKKLLRTTLLAKISAPMAAGLIRTVKATSRTVHEPPDLIERLRAQVPFIMAMWHGQFMMLADLNTREFNVSAMVARHGDAEIMAHVLEKFGISAIRGAGAGRRKKNRGGVYALRAAHHALEQGTIVAMTADVPASKPRVAGDGIVTLARLSGRPIIAVAAATSRYAVLNTWSKMTVNMPFSKLAVVGGDPIFVAADADDAAMENARLAVENSLNAVTARAYALAKQSDQQASDVPLAL</sequence>
<keyword evidence="1" id="KW-0732">Signal</keyword>
<feature type="signal peptide" evidence="1">
    <location>
        <begin position="1"/>
        <end position="18"/>
    </location>
</feature>
<gene>
    <name evidence="3" type="ordered locus">Hden_2282</name>
</gene>
<organism evidence="3 4">
    <name type="scientific">Hyphomicrobium denitrificans (strain ATCC 51888 / DSM 1869 / NCIMB 11706 / TK 0415)</name>
    <dbReference type="NCBI Taxonomy" id="582899"/>
    <lineage>
        <taxon>Bacteria</taxon>
        <taxon>Pseudomonadati</taxon>
        <taxon>Pseudomonadota</taxon>
        <taxon>Alphaproteobacteria</taxon>
        <taxon>Hyphomicrobiales</taxon>
        <taxon>Hyphomicrobiaceae</taxon>
        <taxon>Hyphomicrobium</taxon>
    </lineage>
</organism>
<dbReference type="eggNOG" id="COG2121">
    <property type="taxonomic scope" value="Bacteria"/>
</dbReference>
<dbReference type="Proteomes" id="UP000002033">
    <property type="component" value="Chromosome"/>
</dbReference>
<dbReference type="KEGG" id="hdn:Hden_2282"/>
<dbReference type="Pfam" id="PF04028">
    <property type="entry name" value="DUF374"/>
    <property type="match status" value="1"/>
</dbReference>
<dbReference type="HOGENOM" id="CLU_086327_1_1_5"/>
<name>D8JR95_HYPDA</name>
<evidence type="ECO:0000256" key="1">
    <source>
        <dbReference type="SAM" id="SignalP"/>
    </source>
</evidence>
<evidence type="ECO:0000259" key="2">
    <source>
        <dbReference type="Pfam" id="PF04028"/>
    </source>
</evidence>
<keyword evidence="4" id="KW-1185">Reference proteome</keyword>
<dbReference type="AlphaFoldDB" id="D8JR95"/>
<feature type="domain" description="DUF374" evidence="2">
    <location>
        <begin position="66"/>
        <end position="133"/>
    </location>
</feature>
<dbReference type="EMBL" id="CP002083">
    <property type="protein sequence ID" value="ADJ24080.1"/>
    <property type="molecule type" value="Genomic_DNA"/>
</dbReference>
<dbReference type="CDD" id="cd07983">
    <property type="entry name" value="LPLAT_DUF374-like"/>
    <property type="match status" value="1"/>
</dbReference>